<dbReference type="InterPro" id="IPR019362">
    <property type="entry name" value="MMADHC"/>
</dbReference>
<evidence type="ECO:0000313" key="2">
    <source>
        <dbReference type="EMBL" id="CBY38214.1"/>
    </source>
</evidence>
<keyword evidence="3" id="KW-1185">Reference proteome</keyword>
<dbReference type="InParanoid" id="E4XM86"/>
<dbReference type="OrthoDB" id="10263782at2759"/>
<evidence type="ECO:0000313" key="1">
    <source>
        <dbReference type="EMBL" id="CBY11093.1"/>
    </source>
</evidence>
<accession>E4XM86</accession>
<dbReference type="Proteomes" id="UP000001307">
    <property type="component" value="Unassembled WGS sequence"/>
</dbReference>
<organism evidence="1">
    <name type="scientific">Oikopleura dioica</name>
    <name type="common">Tunicate</name>
    <dbReference type="NCBI Taxonomy" id="34765"/>
    <lineage>
        <taxon>Eukaryota</taxon>
        <taxon>Metazoa</taxon>
        <taxon>Chordata</taxon>
        <taxon>Tunicata</taxon>
        <taxon>Appendicularia</taxon>
        <taxon>Copelata</taxon>
        <taxon>Oikopleuridae</taxon>
        <taxon>Oikopleura</taxon>
    </lineage>
</organism>
<dbReference type="GO" id="GO:0009235">
    <property type="term" value="P:cobalamin metabolic process"/>
    <property type="evidence" value="ECO:0007669"/>
    <property type="project" value="InterPro"/>
</dbReference>
<dbReference type="EMBL" id="FN655160">
    <property type="protein sequence ID" value="CBY38214.1"/>
    <property type="molecule type" value="Genomic_DNA"/>
</dbReference>
<dbReference type="PANTHER" id="PTHR13192">
    <property type="entry name" value="MY011 PROTEIN"/>
    <property type="match status" value="1"/>
</dbReference>
<protein>
    <submittedName>
        <fullName evidence="1">Uncharacterized protein</fullName>
    </submittedName>
</protein>
<dbReference type="Pfam" id="PF10229">
    <property type="entry name" value="MMADHC"/>
    <property type="match status" value="1"/>
</dbReference>
<proteinExistence type="predicted"/>
<sequence>MRNTQKRTLVSVINSSSTNSAVLTTQKTLPKAATPFVSFSTADQLPSQIYSTPKVSCLSEGHTLKFDSCPASIASEFTGNQPNKILFITYQTENDMAKWSNEMEVERKIIVEKLKNDVTQVALQVSAQGYWADGINPTTGKSIFGSEIRSGMIIESDTRFGALEDFEVEDLGCCTILKHLTYGTNSISGFVFYKQ</sequence>
<reference evidence="1" key="1">
    <citation type="journal article" date="2010" name="Science">
        <title>Plasticity of animal genome architecture unmasked by rapid evolution of a pelagic tunicate.</title>
        <authorList>
            <person name="Denoeud F."/>
            <person name="Henriet S."/>
            <person name="Mungpakdee S."/>
            <person name="Aury J.M."/>
            <person name="Da Silva C."/>
            <person name="Brinkmann H."/>
            <person name="Mikhaleva J."/>
            <person name="Olsen L.C."/>
            <person name="Jubin C."/>
            <person name="Canestro C."/>
            <person name="Bouquet J.M."/>
            <person name="Danks G."/>
            <person name="Poulain J."/>
            <person name="Campsteijn C."/>
            <person name="Adamski M."/>
            <person name="Cross I."/>
            <person name="Yadetie F."/>
            <person name="Muffato M."/>
            <person name="Louis A."/>
            <person name="Butcher S."/>
            <person name="Tsagkogeorga G."/>
            <person name="Konrad A."/>
            <person name="Singh S."/>
            <person name="Jensen M.F."/>
            <person name="Cong E.H."/>
            <person name="Eikeseth-Otteraa H."/>
            <person name="Noel B."/>
            <person name="Anthouard V."/>
            <person name="Porcel B.M."/>
            <person name="Kachouri-Lafond R."/>
            <person name="Nishino A."/>
            <person name="Ugolini M."/>
            <person name="Chourrout P."/>
            <person name="Nishida H."/>
            <person name="Aasland R."/>
            <person name="Huzurbazar S."/>
            <person name="Westhof E."/>
            <person name="Delsuc F."/>
            <person name="Lehrach H."/>
            <person name="Reinhardt R."/>
            <person name="Weissenbach J."/>
            <person name="Roy S.W."/>
            <person name="Artiguenave F."/>
            <person name="Postlethwait J.H."/>
            <person name="Manak J.R."/>
            <person name="Thompson E.M."/>
            <person name="Jaillon O."/>
            <person name="Du Pasquier L."/>
            <person name="Boudinot P."/>
            <person name="Liberles D.A."/>
            <person name="Volff J.N."/>
            <person name="Philippe H."/>
            <person name="Lenhard B."/>
            <person name="Roest Crollius H."/>
            <person name="Wincker P."/>
            <person name="Chourrout D."/>
        </authorList>
    </citation>
    <scope>NUCLEOTIDE SEQUENCE [LARGE SCALE GENOMIC DNA]</scope>
</reference>
<dbReference type="EMBL" id="FN653074">
    <property type="protein sequence ID" value="CBY11093.1"/>
    <property type="molecule type" value="Genomic_DNA"/>
</dbReference>
<dbReference type="PANTHER" id="PTHR13192:SF3">
    <property type="entry name" value="COBALAMIN TRAFFICKING PROTEIN CBLD"/>
    <property type="match status" value="1"/>
</dbReference>
<gene>
    <name evidence="1" type="ORF">GSOID_T00014836001</name>
    <name evidence="2" type="ORF">GSOID_T00031725001</name>
</gene>
<name>E4XM86_OIKDI</name>
<dbReference type="Proteomes" id="UP000011014">
    <property type="component" value="Unassembled WGS sequence"/>
</dbReference>
<dbReference type="GO" id="GO:0005739">
    <property type="term" value="C:mitochondrion"/>
    <property type="evidence" value="ECO:0007669"/>
    <property type="project" value="TreeGrafter"/>
</dbReference>
<dbReference type="AlphaFoldDB" id="E4XM86"/>
<evidence type="ECO:0000313" key="3">
    <source>
        <dbReference type="Proteomes" id="UP000001307"/>
    </source>
</evidence>